<dbReference type="EMBL" id="CP019650">
    <property type="protein sequence ID" value="AQQ68812.1"/>
    <property type="molecule type" value="Genomic_DNA"/>
</dbReference>
<sequence length="209" mass="23096">MTKYKWHWLAGVLASVMAVNASAEEMPMAEVSENYYQGSWSLHGEIFNFDADVARVDGVSDSGFGLGAGYSGEYGLFNFNIGAGAILVDDKAEFSQYVENEWSGDRSTEDSSIVAWNLNVDAGVQYPLSESRKFLVGLNLGYRHLDMSRQIAGCSNCYSEDIAISGDTYLKPFVKLAFTDRVSGTLSMYRYGGDEGVDNSVQFQVNWNR</sequence>
<feature type="signal peptide" evidence="2">
    <location>
        <begin position="1"/>
        <end position="23"/>
    </location>
</feature>
<dbReference type="OrthoDB" id="6399900at2"/>
<dbReference type="Proteomes" id="UP000188219">
    <property type="component" value="Chromosome"/>
</dbReference>
<accession>A0A1Q2M9D1</accession>
<protein>
    <recommendedName>
        <fullName evidence="3">Outer membrane protein beta-barrel domain-containing protein</fullName>
    </recommendedName>
</protein>
<dbReference type="AlphaFoldDB" id="A0A1Q2M9D1"/>
<dbReference type="InterPro" id="IPR027385">
    <property type="entry name" value="Beta-barrel_OMP"/>
</dbReference>
<evidence type="ECO:0000259" key="3">
    <source>
        <dbReference type="Pfam" id="PF13505"/>
    </source>
</evidence>
<name>A0A1Q2M9D1_9GAMM</name>
<dbReference type="RefSeq" id="WP_077406814.1">
    <property type="nucleotide sequence ID" value="NZ_CP019650.1"/>
</dbReference>
<gene>
    <name evidence="4" type="ORF">Mag101_15115</name>
</gene>
<evidence type="ECO:0000313" key="4">
    <source>
        <dbReference type="EMBL" id="AQQ68812.1"/>
    </source>
</evidence>
<reference evidence="4" key="1">
    <citation type="submission" date="2017-02" db="EMBL/GenBank/DDBJ databases">
        <title>Genome of Microbulbifer agarilyticus GP101.</title>
        <authorList>
            <person name="Jung J."/>
            <person name="Bae S.S."/>
            <person name="Baek K."/>
        </authorList>
    </citation>
    <scope>NUCLEOTIDE SEQUENCE [LARGE SCALE GENOMIC DNA]</scope>
    <source>
        <strain evidence="4">GP101</strain>
    </source>
</reference>
<proteinExistence type="predicted"/>
<feature type="chain" id="PRO_5012749585" description="Outer membrane protein beta-barrel domain-containing protein" evidence="2">
    <location>
        <begin position="24"/>
        <end position="209"/>
    </location>
</feature>
<dbReference type="KEGG" id="maga:Mag101_15115"/>
<evidence type="ECO:0000313" key="5">
    <source>
        <dbReference type="Proteomes" id="UP000188219"/>
    </source>
</evidence>
<keyword evidence="5" id="KW-1185">Reference proteome</keyword>
<evidence type="ECO:0000256" key="2">
    <source>
        <dbReference type="SAM" id="SignalP"/>
    </source>
</evidence>
<dbReference type="Pfam" id="PF13505">
    <property type="entry name" value="OMP_b-brl"/>
    <property type="match status" value="1"/>
</dbReference>
<keyword evidence="1 2" id="KW-0732">Signal</keyword>
<feature type="domain" description="Outer membrane protein beta-barrel" evidence="3">
    <location>
        <begin position="13"/>
        <end position="193"/>
    </location>
</feature>
<evidence type="ECO:0000256" key="1">
    <source>
        <dbReference type="ARBA" id="ARBA00022729"/>
    </source>
</evidence>
<organism evidence="4 5">
    <name type="scientific">Microbulbifer agarilyticus</name>
    <dbReference type="NCBI Taxonomy" id="260552"/>
    <lineage>
        <taxon>Bacteria</taxon>
        <taxon>Pseudomonadati</taxon>
        <taxon>Pseudomonadota</taxon>
        <taxon>Gammaproteobacteria</taxon>
        <taxon>Cellvibrionales</taxon>
        <taxon>Microbulbiferaceae</taxon>
        <taxon>Microbulbifer</taxon>
    </lineage>
</organism>